<protein>
    <submittedName>
        <fullName evidence="3">Uncharacterized protein</fullName>
    </submittedName>
</protein>
<dbReference type="Pfam" id="PF20100">
    <property type="entry name" value="DUF6490"/>
    <property type="match status" value="1"/>
</dbReference>
<feature type="compositionally biased region" description="Pro residues" evidence="1">
    <location>
        <begin position="1"/>
        <end position="22"/>
    </location>
</feature>
<feature type="transmembrane region" description="Helical" evidence="2">
    <location>
        <begin position="124"/>
        <end position="140"/>
    </location>
</feature>
<keyword evidence="4" id="KW-1185">Reference proteome</keyword>
<feature type="region of interest" description="Disordered" evidence="1">
    <location>
        <begin position="1"/>
        <end position="29"/>
    </location>
</feature>
<dbReference type="EMBL" id="SPHZ02000006">
    <property type="protein sequence ID" value="KAF0912995.1"/>
    <property type="molecule type" value="Genomic_DNA"/>
</dbReference>
<feature type="transmembrane region" description="Helical" evidence="2">
    <location>
        <begin position="54"/>
        <end position="75"/>
    </location>
</feature>
<keyword evidence="2" id="KW-0812">Transmembrane</keyword>
<gene>
    <name evidence="3" type="ORF">E2562_019795</name>
</gene>
<dbReference type="PANTHER" id="PTHR46610">
    <property type="entry name" value="OS05G0181300 PROTEIN"/>
    <property type="match status" value="1"/>
</dbReference>
<reference evidence="3 4" key="1">
    <citation type="submission" date="2019-11" db="EMBL/GenBank/DDBJ databases">
        <title>Whole genome sequence of Oryza granulata.</title>
        <authorList>
            <person name="Li W."/>
        </authorList>
    </citation>
    <scope>NUCLEOTIDE SEQUENCE [LARGE SCALE GENOMIC DNA]</scope>
    <source>
        <strain evidence="4">cv. Menghai</strain>
        <tissue evidence="3">Leaf</tissue>
    </source>
</reference>
<dbReference type="Proteomes" id="UP000479710">
    <property type="component" value="Unassembled WGS sequence"/>
</dbReference>
<evidence type="ECO:0000256" key="2">
    <source>
        <dbReference type="SAM" id="Phobius"/>
    </source>
</evidence>
<dbReference type="PANTHER" id="PTHR46610:SF8">
    <property type="entry name" value="OS06G0147000 PROTEIN"/>
    <property type="match status" value="1"/>
</dbReference>
<name>A0A6G1DJI8_9ORYZ</name>
<dbReference type="AlphaFoldDB" id="A0A6G1DJI8"/>
<organism evidence="3 4">
    <name type="scientific">Oryza meyeriana var. granulata</name>
    <dbReference type="NCBI Taxonomy" id="110450"/>
    <lineage>
        <taxon>Eukaryota</taxon>
        <taxon>Viridiplantae</taxon>
        <taxon>Streptophyta</taxon>
        <taxon>Embryophyta</taxon>
        <taxon>Tracheophyta</taxon>
        <taxon>Spermatophyta</taxon>
        <taxon>Magnoliopsida</taxon>
        <taxon>Liliopsida</taxon>
        <taxon>Poales</taxon>
        <taxon>Poaceae</taxon>
        <taxon>BOP clade</taxon>
        <taxon>Oryzoideae</taxon>
        <taxon>Oryzeae</taxon>
        <taxon>Oryzinae</taxon>
        <taxon>Oryza</taxon>
        <taxon>Oryza meyeriana</taxon>
    </lineage>
</organism>
<evidence type="ECO:0000256" key="1">
    <source>
        <dbReference type="SAM" id="MobiDB-lite"/>
    </source>
</evidence>
<feature type="transmembrane region" description="Helical" evidence="2">
    <location>
        <begin position="96"/>
        <end position="112"/>
    </location>
</feature>
<evidence type="ECO:0000313" key="4">
    <source>
        <dbReference type="Proteomes" id="UP000479710"/>
    </source>
</evidence>
<dbReference type="EMBL" id="SPHZ02000006">
    <property type="protein sequence ID" value="KAF0912997.1"/>
    <property type="molecule type" value="Genomic_DNA"/>
</dbReference>
<proteinExistence type="predicted"/>
<keyword evidence="2" id="KW-1133">Transmembrane helix</keyword>
<accession>A0A6G1DJI8</accession>
<comment type="caution">
    <text evidence="3">The sequence shown here is derived from an EMBL/GenBank/DDBJ whole genome shotgun (WGS) entry which is preliminary data.</text>
</comment>
<keyword evidence="2" id="KW-0472">Membrane</keyword>
<evidence type="ECO:0000313" key="3">
    <source>
        <dbReference type="EMBL" id="KAF0912995.1"/>
    </source>
</evidence>
<dbReference type="EMBL" id="SPHZ02000006">
    <property type="protein sequence ID" value="KAF0912996.1"/>
    <property type="molecule type" value="Genomic_DNA"/>
</dbReference>
<dbReference type="InterPro" id="IPR045501">
    <property type="entry name" value="DUF6490"/>
</dbReference>
<sequence length="144" mass="15308">MGSHQAPPPEAGEPLPPPPADQQPPADAGGGDGWPTCMGFVFVALNTAVETRRFARGATFAVVSYLHLLLFLYFYSLTRFQGAPRGSPGRGRLKPPLLALAALLAVEFAYQLMGTARLTTSTRAWEIAAATVIGAIYGFLHHTA</sequence>